<proteinExistence type="predicted"/>
<evidence type="ECO:0000313" key="2">
    <source>
        <dbReference type="EMBL" id="VVD04898.1"/>
    </source>
</evidence>
<feature type="region of interest" description="Disordered" evidence="1">
    <location>
        <begin position="1"/>
        <end position="26"/>
    </location>
</feature>
<sequence>MEIRVSATAATAVRLRRTPRPPGARS</sequence>
<evidence type="ECO:0000313" key="3">
    <source>
        <dbReference type="Proteomes" id="UP000324832"/>
    </source>
</evidence>
<protein>
    <submittedName>
        <fullName evidence="2">Uncharacterized protein</fullName>
    </submittedName>
</protein>
<dbReference type="AlphaFoldDB" id="A0A5E4R3D7"/>
<organism evidence="2 3">
    <name type="scientific">Leptidea sinapis</name>
    <dbReference type="NCBI Taxonomy" id="189913"/>
    <lineage>
        <taxon>Eukaryota</taxon>
        <taxon>Metazoa</taxon>
        <taxon>Ecdysozoa</taxon>
        <taxon>Arthropoda</taxon>
        <taxon>Hexapoda</taxon>
        <taxon>Insecta</taxon>
        <taxon>Pterygota</taxon>
        <taxon>Neoptera</taxon>
        <taxon>Endopterygota</taxon>
        <taxon>Lepidoptera</taxon>
        <taxon>Glossata</taxon>
        <taxon>Ditrysia</taxon>
        <taxon>Papilionoidea</taxon>
        <taxon>Pieridae</taxon>
        <taxon>Dismorphiinae</taxon>
        <taxon>Leptidea</taxon>
    </lineage>
</organism>
<dbReference type="EMBL" id="FZQP02006908">
    <property type="protein sequence ID" value="VVD04898.1"/>
    <property type="molecule type" value="Genomic_DNA"/>
</dbReference>
<keyword evidence="3" id="KW-1185">Reference proteome</keyword>
<dbReference type="Proteomes" id="UP000324832">
    <property type="component" value="Unassembled WGS sequence"/>
</dbReference>
<reference evidence="2 3" key="1">
    <citation type="submission" date="2017-07" db="EMBL/GenBank/DDBJ databases">
        <authorList>
            <person name="Talla V."/>
            <person name="Backstrom N."/>
        </authorList>
    </citation>
    <scope>NUCLEOTIDE SEQUENCE [LARGE SCALE GENOMIC DNA]</scope>
</reference>
<name>A0A5E4R3D7_9NEOP</name>
<gene>
    <name evidence="2" type="ORF">LSINAPIS_LOCUS14555</name>
</gene>
<accession>A0A5E4R3D7</accession>
<evidence type="ECO:0000256" key="1">
    <source>
        <dbReference type="SAM" id="MobiDB-lite"/>
    </source>
</evidence>